<dbReference type="EMBL" id="LT854262">
    <property type="protein sequence ID" value="SMR58831.1"/>
    <property type="molecule type" value="Genomic_DNA"/>
</dbReference>
<evidence type="ECO:0000313" key="4">
    <source>
        <dbReference type="Proteomes" id="UP000245764"/>
    </source>
</evidence>
<gene>
    <name evidence="3" type="ORF">ZT1E4_G9566</name>
</gene>
<keyword evidence="1" id="KW-0175">Coiled coil</keyword>
<feature type="region of interest" description="Disordered" evidence="2">
    <location>
        <begin position="695"/>
        <end position="744"/>
    </location>
</feature>
<evidence type="ECO:0000256" key="2">
    <source>
        <dbReference type="SAM" id="MobiDB-lite"/>
    </source>
</evidence>
<feature type="compositionally biased region" description="Polar residues" evidence="2">
    <location>
        <begin position="695"/>
        <end position="710"/>
    </location>
</feature>
<feature type="coiled-coil region" evidence="1">
    <location>
        <begin position="182"/>
        <end position="209"/>
    </location>
</feature>
<proteinExistence type="predicted"/>
<name>A0A2H1GZ49_ZYMTR</name>
<protein>
    <submittedName>
        <fullName evidence="3">Uncharacterized protein</fullName>
    </submittedName>
</protein>
<evidence type="ECO:0000313" key="3">
    <source>
        <dbReference type="EMBL" id="SMR58831.1"/>
    </source>
</evidence>
<reference evidence="4" key="1">
    <citation type="submission" date="2017-05" db="EMBL/GenBank/DDBJ databases">
        <authorList>
            <person name="Song R."/>
            <person name="Chenine A.L."/>
            <person name="Ruprecht R.M."/>
        </authorList>
    </citation>
    <scope>NUCLEOTIDE SEQUENCE [LARGE SCALE GENOMIC DNA]</scope>
</reference>
<evidence type="ECO:0000256" key="1">
    <source>
        <dbReference type="SAM" id="Coils"/>
    </source>
</evidence>
<dbReference type="AlphaFoldDB" id="A0A2H1GZ49"/>
<feature type="coiled-coil region" evidence="1">
    <location>
        <begin position="605"/>
        <end position="632"/>
    </location>
</feature>
<sequence>MDPFKDLADCSAIRGRVIQDVMRTTFTKAVMKEKEKKVKELQASSFAEVTRQTMLSSAKQSHERAVAGLPSERRVHKLLGKIHDMRAHQQYQDSMIANLEKDLAENQRTSYDSHNRYVLGEMLHDEEILQLHRDMDIEREGHRRELFDLAEQRQADEVGMNEAHQKDLTEIQVHAAGQESTIDWLQGRNKTLRRQIDAQNRQIRRFERQQVQHIDVIAVSRLRSLRKQRMMKEDGLRRQKQHERQVHAYKKLSYEKDTLHERLNRLLEDNGRLEVASSTERAYLESQIFILEEAAEMNTQASKGQASEISRLQSLNDNLHQEKASLSDQQRTTTLALATKEADCGVLGDRVEELLDTNKSIMFFARLFFHAIWYETHAHHEHLSQVTTRHQTELIIRHQALRSAQMEMTRSRFQTVCFQLLTKVRVTEAERRFCLKNDATVLHGRAALAAVQNELVKSHVRAVCFEIKTNARARREMSSALTHFDAVTRAVVEEKMAEDAYDMKWIEFAHTNIVQALQDSLQSVQLRLHTAVERLNASDRREAAVIIQNDVIRKTARILIKRTLDMSRVGVNTITACLIEKKNVTNARASLSQAKNTIDGMRTEMSTTNQHRTQAEKNASEAEAKFLELDLKYKRRLSGKDDTYRHEIAVLEEQLRIAQGNEFIPSKMRDEMQQLRKKITSLQARNEQLVLSCQQLPLTPPESSNRTTSCGKRPFSSMVSQGDYKGDAWEGSNPAPSKRKRALG</sequence>
<accession>A0A2H1GZ49</accession>
<organism evidence="3 4">
    <name type="scientific">Zymoseptoria tritici ST99CH_1E4</name>
    <dbReference type="NCBI Taxonomy" id="1276532"/>
    <lineage>
        <taxon>Eukaryota</taxon>
        <taxon>Fungi</taxon>
        <taxon>Dikarya</taxon>
        <taxon>Ascomycota</taxon>
        <taxon>Pezizomycotina</taxon>
        <taxon>Dothideomycetes</taxon>
        <taxon>Dothideomycetidae</taxon>
        <taxon>Mycosphaerellales</taxon>
        <taxon>Mycosphaerellaceae</taxon>
        <taxon>Zymoseptoria</taxon>
    </lineage>
</organism>
<dbReference type="Proteomes" id="UP000245764">
    <property type="component" value="Chromosome 10"/>
</dbReference>